<dbReference type="Proteomes" id="UP000579136">
    <property type="component" value="Unassembled WGS sequence"/>
</dbReference>
<proteinExistence type="predicted"/>
<keyword evidence="2" id="KW-1185">Reference proteome</keyword>
<dbReference type="EMBL" id="JACHHF010000003">
    <property type="protein sequence ID" value="MBB5175667.1"/>
    <property type="molecule type" value="Genomic_DNA"/>
</dbReference>
<dbReference type="RefSeq" id="WP_183673176.1">
    <property type="nucleotide sequence ID" value="NZ_CBCRYX010000002.1"/>
</dbReference>
<reference evidence="1 2" key="1">
    <citation type="submission" date="2020-08" db="EMBL/GenBank/DDBJ databases">
        <title>Genomic Encyclopedia of Type Strains, Phase IV (KMG-IV): sequencing the most valuable type-strain genomes for metagenomic binning, comparative biology and taxonomic classification.</title>
        <authorList>
            <person name="Goeker M."/>
        </authorList>
    </citation>
    <scope>NUCLEOTIDE SEQUENCE [LARGE SCALE GENOMIC DNA]</scope>
    <source>
        <strain evidence="1 2">DSM 19163</strain>
    </source>
</reference>
<dbReference type="Gene3D" id="3.40.50.720">
    <property type="entry name" value="NAD(P)-binding Rossmann-like Domain"/>
    <property type="match status" value="1"/>
</dbReference>
<organism evidence="1 2">
    <name type="scientific">Nosocomiicoccus ampullae</name>
    <dbReference type="NCBI Taxonomy" id="489910"/>
    <lineage>
        <taxon>Bacteria</taxon>
        <taxon>Bacillati</taxon>
        <taxon>Bacillota</taxon>
        <taxon>Bacilli</taxon>
        <taxon>Bacillales</taxon>
        <taxon>Staphylococcaceae</taxon>
        <taxon>Nosocomiicoccus</taxon>
    </lineage>
</organism>
<accession>A0A9Q2CZ90</accession>
<comment type="caution">
    <text evidence="1">The sequence shown here is derived from an EMBL/GenBank/DDBJ whole genome shotgun (WGS) entry which is preliminary data.</text>
</comment>
<dbReference type="SUPFAM" id="SSF51735">
    <property type="entry name" value="NAD(P)-binding Rossmann-fold domains"/>
    <property type="match status" value="1"/>
</dbReference>
<name>A0A9Q2CZ90_9STAP</name>
<gene>
    <name evidence="1" type="ORF">HNQ45_000542</name>
</gene>
<evidence type="ECO:0000313" key="1">
    <source>
        <dbReference type="EMBL" id="MBB5175667.1"/>
    </source>
</evidence>
<evidence type="ECO:0000313" key="2">
    <source>
        <dbReference type="Proteomes" id="UP000579136"/>
    </source>
</evidence>
<sequence>MKKILLMGIYGDIGYHLYETLKDDNEVYAFMSPYKNNTLKNVHPIYLNPYDLEDMNEAVKGKDLVIFFEDPIMRFNKMTQGRFDTFFELIADNVGRALENENIKDIIYISEEIQHEDVKSILSSYNLNVRATNTKVKRLGKSLKYKNPNNRTMRSAQRAEIPKNWTLEGVAKYYFKWLDEIIFGIFKITEKDDEVRITLEQSTMPLLILRKRTNTARRQIIYDVVGGKLLRKQGSWLEFRALKDEASFIMALHDFDPALPWPLYALTQAPLHGLVSRIYQMEMIINDSILEENIKNNPNK</sequence>
<protein>
    <submittedName>
        <fullName evidence="1">Uncharacterized protein</fullName>
    </submittedName>
</protein>
<dbReference type="InterPro" id="IPR036291">
    <property type="entry name" value="NAD(P)-bd_dom_sf"/>
</dbReference>
<dbReference type="AlphaFoldDB" id="A0A9Q2CZ90"/>